<accession>A0A2S8NUW2</accession>
<sequence>MFKLNKNHIFFKIILFIGLELFLITNSHKVMAINSENVFTKQNMKIHNIFLEKVEDISYYVINNNYFECFSSLTLEYPCYNGTNTQHDLSWVIKQPHYWMIKKQPIKLLCVVFDKGIRDKMDGEYTLEDLKQMANGASNMYVFWLLNLNSKINEPKNIKDINKKIFYQLDIKFKEKEIGKISHQLNLLQNQITKLTNKIKAEKKYFKANLQALQLEILNLKNQKDNLENQLKSKQDELKANQTLNEEEKNKLKQQIKNIQNDLNQQIENNQTKTNKIEENKTHITQLEKQLSSNKQDLEKLQYEIKQKQTDLESKEQQLIEQKNLSAGEIQQLDSEVITLKTEINQEKINFEAQLSLKEEEIEKLKNKLKLLKTELENEKVKYQKIIINLEQKINTYSGIFDSLYKKIFHF</sequence>
<dbReference type="AlphaFoldDB" id="A0A2S8NUW2"/>
<gene>
    <name evidence="2" type="ORF">C6B37_01205</name>
</gene>
<dbReference type="EMBL" id="PUUG01000026">
    <property type="protein sequence ID" value="PQP79770.1"/>
    <property type="molecule type" value="Genomic_DNA"/>
</dbReference>
<organism evidence="2 3">
    <name type="scientific">Candidatus Phytoplasma phoenicium</name>
    <dbReference type="NCBI Taxonomy" id="198422"/>
    <lineage>
        <taxon>Bacteria</taxon>
        <taxon>Bacillati</taxon>
        <taxon>Mycoplasmatota</taxon>
        <taxon>Mollicutes</taxon>
        <taxon>Acholeplasmatales</taxon>
        <taxon>Acholeplasmataceae</taxon>
        <taxon>Candidatus Phytoplasma</taxon>
        <taxon>16SrIX (Pigeon pea witches'-broom group)</taxon>
    </lineage>
</organism>
<protein>
    <submittedName>
        <fullName evidence="2">Uncharacterized protein</fullName>
    </submittedName>
</protein>
<comment type="caution">
    <text evidence="2">The sequence shown here is derived from an EMBL/GenBank/DDBJ whole genome shotgun (WGS) entry which is preliminary data.</text>
</comment>
<keyword evidence="3" id="KW-1185">Reference proteome</keyword>
<evidence type="ECO:0000256" key="1">
    <source>
        <dbReference type="SAM" id="Coils"/>
    </source>
</evidence>
<evidence type="ECO:0000313" key="3">
    <source>
        <dbReference type="Proteomes" id="UP000238672"/>
    </source>
</evidence>
<name>A0A2S8NUW2_9MOLU</name>
<dbReference type="Proteomes" id="UP000238672">
    <property type="component" value="Unassembled WGS sequence"/>
</dbReference>
<keyword evidence="1" id="KW-0175">Coiled coil</keyword>
<feature type="coiled-coil region" evidence="1">
    <location>
        <begin position="171"/>
        <end position="393"/>
    </location>
</feature>
<reference evidence="2 3" key="1">
    <citation type="submission" date="2018-02" db="EMBL/GenBank/DDBJ databases">
        <title>Metagenomics reveals mixed infection of spiroplasma and phytoplasma in chicory.</title>
        <authorList>
            <person name="Polano C."/>
            <person name="Moruzzi S."/>
            <person name="Ermacora P."/>
            <person name="Ferrini F."/>
            <person name="Martini M."/>
            <person name="Firrao G."/>
        </authorList>
    </citation>
    <scope>NUCLEOTIDE SEQUENCE [LARGE SCALE GENOMIC DNA]</scope>
    <source>
        <strain evidence="2 3">ChiP</strain>
    </source>
</reference>
<evidence type="ECO:0000313" key="2">
    <source>
        <dbReference type="EMBL" id="PQP79770.1"/>
    </source>
</evidence>
<proteinExistence type="predicted"/>